<keyword evidence="2" id="KW-0663">Pyridoxal phosphate</keyword>
<dbReference type="InterPro" id="IPR000192">
    <property type="entry name" value="Aminotrans_V_dom"/>
</dbReference>
<dbReference type="Proteomes" id="UP000437131">
    <property type="component" value="Unassembled WGS sequence"/>
</dbReference>
<evidence type="ECO:0000256" key="1">
    <source>
        <dbReference type="ARBA" id="ARBA00001933"/>
    </source>
</evidence>
<dbReference type="InterPro" id="IPR015424">
    <property type="entry name" value="PyrdxlP-dep_Trfase"/>
</dbReference>
<feature type="domain" description="Aminotransferase class V" evidence="5">
    <location>
        <begin position="54"/>
        <end position="359"/>
    </location>
</feature>
<dbReference type="InterPro" id="IPR015421">
    <property type="entry name" value="PyrdxlP-dep_Trfase_major"/>
</dbReference>
<dbReference type="PROSITE" id="PS00595">
    <property type="entry name" value="AA_TRANSFER_CLASS_5"/>
    <property type="match status" value="1"/>
</dbReference>
<dbReference type="RefSeq" id="WP_155084445.1">
    <property type="nucleotide sequence ID" value="NZ_WMIA01000022.1"/>
</dbReference>
<protein>
    <submittedName>
        <fullName evidence="6">Aminotransferase class V-fold PLP-dependent enzyme</fullName>
    </submittedName>
</protein>
<evidence type="ECO:0000256" key="4">
    <source>
        <dbReference type="RuleBase" id="RU004504"/>
    </source>
</evidence>
<evidence type="ECO:0000256" key="2">
    <source>
        <dbReference type="ARBA" id="ARBA00022898"/>
    </source>
</evidence>
<dbReference type="Gene3D" id="3.90.1150.10">
    <property type="entry name" value="Aspartate Aminotransferase, domain 1"/>
    <property type="match status" value="1"/>
</dbReference>
<dbReference type="Gene3D" id="3.40.640.10">
    <property type="entry name" value="Type I PLP-dependent aspartate aminotransferase-like (Major domain)"/>
    <property type="match status" value="1"/>
</dbReference>
<dbReference type="Pfam" id="PF00266">
    <property type="entry name" value="Aminotran_5"/>
    <property type="match status" value="1"/>
</dbReference>
<sequence length="386" mass="43234">MTSEINTHRQNFIGLKDKYYFNYGGQGILPQSALNKIIDTYKFIDKIGAFGIKINSWIQENIDNAKTAIASEVGAKPKTIVLTENVTSSCNIALWGIEWQEGDEILLTDAEHPGVIASIKEIARRFGVKMTVCPIIQTLNNGNPVEIIKNHLTAKTRLLVISHVLWNTGQVLPLKEIVQVCHNYPHQNKPIQVLVDGAQSAGGIPLNLVESEVDYYGCTGHKWLCGASGVGFLYIREDLLTSLHPTFIGWRGLDFTNSDLTFTDDGSRFEVATSAYPLYTGLQEAIATHQSWGTIEERYDRIKKLSAYLWSKLQQIKGIECLKKDTPPESGLVSFYPKPGQDPQKIVKMLEEKGFFLRTLANPYCIRACVHYLTLESEIDELIAQL</sequence>
<evidence type="ECO:0000259" key="5">
    <source>
        <dbReference type="Pfam" id="PF00266"/>
    </source>
</evidence>
<proteinExistence type="inferred from homology"/>
<accession>A0A844GYS5</accession>
<comment type="caution">
    <text evidence="6">The sequence shown here is derived from an EMBL/GenBank/DDBJ whole genome shotgun (WGS) entry which is preliminary data.</text>
</comment>
<evidence type="ECO:0000313" key="7">
    <source>
        <dbReference type="Proteomes" id="UP000437131"/>
    </source>
</evidence>
<keyword evidence="6" id="KW-0808">Transferase</keyword>
<organism evidence="6 7">
    <name type="scientific">Cyanobacterium aponinum 0216</name>
    <dbReference type="NCBI Taxonomy" id="2676140"/>
    <lineage>
        <taxon>Bacteria</taxon>
        <taxon>Bacillati</taxon>
        <taxon>Cyanobacteriota</taxon>
        <taxon>Cyanophyceae</taxon>
        <taxon>Oscillatoriophycideae</taxon>
        <taxon>Chroococcales</taxon>
        <taxon>Geminocystaceae</taxon>
        <taxon>Cyanobacterium</taxon>
    </lineage>
</organism>
<comment type="cofactor">
    <cofactor evidence="1 4">
        <name>pyridoxal 5'-phosphate</name>
        <dbReference type="ChEBI" id="CHEBI:597326"/>
    </cofactor>
</comment>
<gene>
    <name evidence="6" type="ORF">GGC33_14660</name>
</gene>
<comment type="similarity">
    <text evidence="3">Belongs to the class-V pyridoxal-phosphate-dependent aminotransferase family.</text>
</comment>
<evidence type="ECO:0000256" key="3">
    <source>
        <dbReference type="RuleBase" id="RU004075"/>
    </source>
</evidence>
<name>A0A844GYS5_9CHRO</name>
<dbReference type="SUPFAM" id="SSF53383">
    <property type="entry name" value="PLP-dependent transferases"/>
    <property type="match status" value="1"/>
</dbReference>
<evidence type="ECO:0000313" key="6">
    <source>
        <dbReference type="EMBL" id="MTF40161.1"/>
    </source>
</evidence>
<dbReference type="PANTHER" id="PTHR43586">
    <property type="entry name" value="CYSTEINE DESULFURASE"/>
    <property type="match status" value="1"/>
</dbReference>
<dbReference type="InterPro" id="IPR015422">
    <property type="entry name" value="PyrdxlP-dep_Trfase_small"/>
</dbReference>
<keyword evidence="6" id="KW-0032">Aminotransferase</keyword>
<dbReference type="EMBL" id="WMIA01000022">
    <property type="protein sequence ID" value="MTF40161.1"/>
    <property type="molecule type" value="Genomic_DNA"/>
</dbReference>
<reference evidence="6 7" key="1">
    <citation type="submission" date="2019-11" db="EMBL/GenBank/DDBJ databases">
        <title>Isolation of a new High Light Tolerant Cyanobacteria.</title>
        <authorList>
            <person name="Dobson Z."/>
            <person name="Vaughn N."/>
            <person name="Vaughn M."/>
            <person name="Fromme P."/>
            <person name="Mazor Y."/>
        </authorList>
    </citation>
    <scope>NUCLEOTIDE SEQUENCE [LARGE SCALE GENOMIC DNA]</scope>
    <source>
        <strain evidence="6 7">0216</strain>
    </source>
</reference>
<dbReference type="InterPro" id="IPR020578">
    <property type="entry name" value="Aminotrans_V_PyrdxlP_BS"/>
</dbReference>
<dbReference type="GO" id="GO:0008483">
    <property type="term" value="F:transaminase activity"/>
    <property type="evidence" value="ECO:0007669"/>
    <property type="project" value="UniProtKB-KW"/>
</dbReference>
<dbReference type="AlphaFoldDB" id="A0A844GYS5"/>
<dbReference type="PANTHER" id="PTHR43586:SF4">
    <property type="entry name" value="ISOPENICILLIN N EPIMERASE"/>
    <property type="match status" value="1"/>
</dbReference>